<dbReference type="Proteomes" id="UP001249851">
    <property type="component" value="Unassembled WGS sequence"/>
</dbReference>
<dbReference type="Gene3D" id="3.40.1090.10">
    <property type="entry name" value="Cytosolic phospholipase A2 catalytic domain"/>
    <property type="match status" value="2"/>
</dbReference>
<feature type="transmembrane region" description="Helical" evidence="2">
    <location>
        <begin position="160"/>
        <end position="183"/>
    </location>
</feature>
<evidence type="ECO:0008006" key="5">
    <source>
        <dbReference type="Google" id="ProtNLM"/>
    </source>
</evidence>
<dbReference type="GO" id="GO:0005829">
    <property type="term" value="C:cytosol"/>
    <property type="evidence" value="ECO:0007669"/>
    <property type="project" value="TreeGrafter"/>
</dbReference>
<keyword evidence="4" id="KW-1185">Reference proteome</keyword>
<name>A0AAD9V3T8_ACRCE</name>
<feature type="transmembrane region" description="Helical" evidence="2">
    <location>
        <begin position="945"/>
        <end position="961"/>
    </location>
</feature>
<dbReference type="PANTHER" id="PTHR10728">
    <property type="entry name" value="CYTOSOLIC PHOSPHOLIPASE A2"/>
    <property type="match status" value="1"/>
</dbReference>
<evidence type="ECO:0000313" key="4">
    <source>
        <dbReference type="Proteomes" id="UP001249851"/>
    </source>
</evidence>
<evidence type="ECO:0000256" key="1">
    <source>
        <dbReference type="SAM" id="MobiDB-lite"/>
    </source>
</evidence>
<feature type="transmembrane region" description="Helical" evidence="2">
    <location>
        <begin position="259"/>
        <end position="279"/>
    </location>
</feature>
<evidence type="ECO:0000313" key="3">
    <source>
        <dbReference type="EMBL" id="KAK2559700.1"/>
    </source>
</evidence>
<reference evidence="3" key="2">
    <citation type="journal article" date="2023" name="Science">
        <title>Genomic signatures of disease resistance in endangered staghorn corals.</title>
        <authorList>
            <person name="Vollmer S.V."/>
            <person name="Selwyn J.D."/>
            <person name="Despard B.A."/>
            <person name="Roesel C.L."/>
        </authorList>
    </citation>
    <scope>NUCLEOTIDE SEQUENCE</scope>
    <source>
        <strain evidence="3">K2</strain>
    </source>
</reference>
<organism evidence="3 4">
    <name type="scientific">Acropora cervicornis</name>
    <name type="common">Staghorn coral</name>
    <dbReference type="NCBI Taxonomy" id="6130"/>
    <lineage>
        <taxon>Eukaryota</taxon>
        <taxon>Metazoa</taxon>
        <taxon>Cnidaria</taxon>
        <taxon>Anthozoa</taxon>
        <taxon>Hexacorallia</taxon>
        <taxon>Scleractinia</taxon>
        <taxon>Astrocoeniina</taxon>
        <taxon>Acroporidae</taxon>
        <taxon>Acropora</taxon>
    </lineage>
</organism>
<evidence type="ECO:0000256" key="2">
    <source>
        <dbReference type="SAM" id="Phobius"/>
    </source>
</evidence>
<feature type="transmembrane region" description="Helical" evidence="2">
    <location>
        <begin position="346"/>
        <end position="366"/>
    </location>
</feature>
<dbReference type="EMBL" id="JARQWQ010000039">
    <property type="protein sequence ID" value="KAK2559700.1"/>
    <property type="molecule type" value="Genomic_DNA"/>
</dbReference>
<dbReference type="PANTHER" id="PTHR10728:SF40">
    <property type="entry name" value="PATATIN FAMILY PROTEIN"/>
    <property type="match status" value="1"/>
</dbReference>
<feature type="transmembrane region" description="Helical" evidence="2">
    <location>
        <begin position="1026"/>
        <end position="1045"/>
    </location>
</feature>
<feature type="region of interest" description="Disordered" evidence="1">
    <location>
        <begin position="1"/>
        <end position="36"/>
    </location>
</feature>
<feature type="transmembrane region" description="Helical" evidence="2">
    <location>
        <begin position="231"/>
        <end position="247"/>
    </location>
</feature>
<gene>
    <name evidence="3" type="ORF">P5673_017789</name>
</gene>
<comment type="caution">
    <text evidence="3">The sequence shown here is derived from an EMBL/GenBank/DDBJ whole genome shotgun (WGS) entry which is preliminary data.</text>
</comment>
<accession>A0AAD9V3T8</accession>
<sequence>MAGTLVKVQIDPEEIIPSNEPHDKKISPPGISSGVIEDQPFEQRLDPSPEIQQVGPISPKPEETTGIAFSGGGIRSAAFCSGALRRMLQDNVPLEYLSCVSGGGYAGAAFLDWKKRPELRPKELGPTDVEWQKGFFEQMRNNAGYMCNWQSPWWGICQSIYFTFLLIFVVIILPCVLWLPYAFPVAVFVDVFFGGILRENSTCPPSVSMGAKTSFLILDLYGDCQPPGRRVALFVTTFALWVFFFVLSRIKHLIKYRNLFRFLSILNGLVLSLTFFPWVAHDFLWPLRTWTKVLVFIIFLVLPFFFPIIRNFAAIFLFFYAYTLVVSWRVFKADLFRVLPYSDEVFYPILIGCGIAIILFPFIGPLHQSVFNIYYRYRLSDAFFVKASRVQWQDIFPNCVRSAEGIYNIIIGPNQKGKPLLPVRNTDDELTLDDLKEVSPIFISNITVNDWQISSDAKSSHQLISFSSKGVELIGNDWEKPSKLSKCFEPKHMRLSAAMAISGAAVSYGMGSYESAMRMDMILDLLNLLGLGMGDEKISDQCHGQEQGKSKAGKMKQYVLPYLVEFGCVIPLFALPFVYWLGHSKPWVEYLVLVHILIVVLLTGLAMAKTGSPDPGRWERSLSINNIGTSPPPILRLSDGGHFENLALLPLLDKKLKKIVIFDGSCNPGDEKYAESLLTALELAREKLHCSFVGMSGRDINEDIRVEFLKMNSTQDQEVTALFLLVGFSATLCIQEIIPSNEPHDKKISPRGTSSGVIEGQPFEQRLDPSPEIQQGGPISPRPEATTGIAFSGGGIRSAAFCSGALRKMLQDNVLLEYLSCVSGGGYTGAAFLDWKKRKGATDQWHGEFFENMRNNAGYLCNWQSPLRGIYQSIYFTFLLIFVVIILPCVLWLPNAFPVAVFVDFCFGGILRENSTCPPSVSMGAKTSFLILDLYGDCQPPGRRVALFVTTFALWVVFLILSRIKCLIKGQNLFRFFSILSGLVLALTFFPWVTHNFLWPLRTWIKVMVFIIFLVLPFFFPIVRNFAAIFLFFYAYTIVVSWRIFKADLFGVFPYSDAVFYPILIGCAIAGILFPVIGSIHQSLFNIYYRHRLSDAFFVKAARCHWQDVFPNCVRPAGGIFDLIRRVIKRLLRANEEDANKELKLDDLKNVSPIFISNITVNDWQISSDAKSSHQLISFSSKGVELIKNDWEKPSKLSKCFEPKHMRLSAAMAISGAAVSYDMGRRESGLNMVLDLLNLLGIGMGDEMISDQCHFEKQSKSKVGKMKQNGFVLALPFVYWVAHNKHWVEYFVLVHILIFVSLTGLAMVETGSTDPGRWEQLVSWGIRHIFFVRFIRGFLSINNVGKHPPPVLRLSDGGHFESLALLPLLDKKLKKIVIFDGSYNPGDGEKYADSLLTALKLAREKIHCSFEGWSGRDINEDIRVEFLKMKSPQRPRSYRFKVQYYDKADIKLSDGEILFIAPRHPSESKPLKPETEQPKSWEYFDMPLEPNKWGESPELTVAEADRLTFCCCPCCHCDSSSCRSCRCISERLLGKFPYHITANQFFTPDTFSAYHREGYAACVEAGVADFLSPQDS</sequence>
<feature type="transmembrane region" description="Helical" evidence="2">
    <location>
        <begin position="312"/>
        <end position="331"/>
    </location>
</feature>
<dbReference type="GO" id="GO:0005544">
    <property type="term" value="F:calcium-dependent phospholipid binding"/>
    <property type="evidence" value="ECO:0007669"/>
    <property type="project" value="TreeGrafter"/>
</dbReference>
<feature type="transmembrane region" description="Helical" evidence="2">
    <location>
        <begin position="1060"/>
        <end position="1080"/>
    </location>
</feature>
<dbReference type="SUPFAM" id="SSF52151">
    <property type="entry name" value="FabD/lysophospholipase-like"/>
    <property type="match status" value="2"/>
</dbReference>
<keyword evidence="2" id="KW-1133">Transmembrane helix</keyword>
<feature type="transmembrane region" description="Helical" evidence="2">
    <location>
        <begin position="874"/>
        <end position="893"/>
    </location>
</feature>
<dbReference type="GO" id="GO:0046475">
    <property type="term" value="P:glycerophospholipid catabolic process"/>
    <property type="evidence" value="ECO:0007669"/>
    <property type="project" value="TreeGrafter"/>
</dbReference>
<reference evidence="3" key="1">
    <citation type="journal article" date="2023" name="G3 (Bethesda)">
        <title>Whole genome assembly and annotation of the endangered Caribbean coral Acropora cervicornis.</title>
        <authorList>
            <person name="Selwyn J.D."/>
            <person name="Vollmer S.V."/>
        </authorList>
    </citation>
    <scope>NUCLEOTIDE SEQUENCE</scope>
    <source>
        <strain evidence="3">K2</strain>
    </source>
</reference>
<proteinExistence type="predicted"/>
<dbReference type="InterPro" id="IPR016035">
    <property type="entry name" value="Acyl_Trfase/lysoPLipase"/>
</dbReference>
<dbReference type="GO" id="GO:0047498">
    <property type="term" value="F:calcium-dependent phospholipase A2 activity"/>
    <property type="evidence" value="ECO:0007669"/>
    <property type="project" value="TreeGrafter"/>
</dbReference>
<dbReference type="GO" id="GO:0005509">
    <property type="term" value="F:calcium ion binding"/>
    <property type="evidence" value="ECO:0007669"/>
    <property type="project" value="TreeGrafter"/>
</dbReference>
<feature type="transmembrane region" description="Helical" evidence="2">
    <location>
        <begin position="973"/>
        <end position="993"/>
    </location>
</feature>
<keyword evidence="2" id="KW-0472">Membrane</keyword>
<feature type="transmembrane region" description="Helical" evidence="2">
    <location>
        <begin position="587"/>
        <end position="608"/>
    </location>
</feature>
<feature type="transmembrane region" description="Helical" evidence="2">
    <location>
        <begin position="999"/>
        <end position="1019"/>
    </location>
</feature>
<keyword evidence="2" id="KW-0812">Transmembrane</keyword>
<feature type="transmembrane region" description="Helical" evidence="2">
    <location>
        <begin position="1288"/>
        <end position="1308"/>
    </location>
</feature>
<feature type="transmembrane region" description="Helical" evidence="2">
    <location>
        <begin position="285"/>
        <end position="305"/>
    </location>
</feature>
<feature type="transmembrane region" description="Helical" evidence="2">
    <location>
        <begin position="559"/>
        <end position="581"/>
    </location>
</feature>
<protein>
    <recommendedName>
        <fullName evidence="5">PNPLA domain-containing protein</fullName>
    </recommendedName>
</protein>